<feature type="non-terminal residue" evidence="1">
    <location>
        <position position="95"/>
    </location>
</feature>
<protein>
    <submittedName>
        <fullName evidence="1">Uncharacterized protein</fullName>
    </submittedName>
</protein>
<dbReference type="AlphaFoldDB" id="A0A3E3DAK1"/>
<gene>
    <name evidence="1" type="ORF">DWX31_33620</name>
</gene>
<sequence length="95" mass="9916">MKDAKVTADGGSWVYDGAAHAAEASLKNADGYTVYYKAGDGEWTTTAPSVTNVAEGIVTVSVKATKTGYTDLTAEDVTIQITKKPATITVNNAEK</sequence>
<name>A0A3E3DAK1_9FIRM</name>
<comment type="caution">
    <text evidence="1">The sequence shown here is derived from an EMBL/GenBank/DDBJ whole genome shotgun (WGS) entry which is preliminary data.</text>
</comment>
<dbReference type="Proteomes" id="UP000261023">
    <property type="component" value="Unassembled WGS sequence"/>
</dbReference>
<evidence type="ECO:0000313" key="1">
    <source>
        <dbReference type="EMBL" id="RGD66260.1"/>
    </source>
</evidence>
<reference evidence="1 2" key="1">
    <citation type="submission" date="2018-08" db="EMBL/GenBank/DDBJ databases">
        <title>A genome reference for cultivated species of the human gut microbiota.</title>
        <authorList>
            <person name="Zou Y."/>
            <person name="Xue W."/>
            <person name="Luo G."/>
        </authorList>
    </citation>
    <scope>NUCLEOTIDE SEQUENCE [LARGE SCALE GENOMIC DNA]</scope>
    <source>
        <strain evidence="1 2">AF19-13AC</strain>
    </source>
</reference>
<evidence type="ECO:0000313" key="2">
    <source>
        <dbReference type="Proteomes" id="UP000261023"/>
    </source>
</evidence>
<dbReference type="EMBL" id="QTJW01000073">
    <property type="protein sequence ID" value="RGD66260.1"/>
    <property type="molecule type" value="Genomic_DNA"/>
</dbReference>
<accession>A0A3E3DAK1</accession>
<proteinExistence type="predicted"/>
<organism evidence="1 2">
    <name type="scientific">Hungatella hathewayi</name>
    <dbReference type="NCBI Taxonomy" id="154046"/>
    <lineage>
        <taxon>Bacteria</taxon>
        <taxon>Bacillati</taxon>
        <taxon>Bacillota</taxon>
        <taxon>Clostridia</taxon>
        <taxon>Lachnospirales</taxon>
        <taxon>Lachnospiraceae</taxon>
        <taxon>Hungatella</taxon>
    </lineage>
</organism>